<dbReference type="AlphaFoldDB" id="A0A4R3VNW4"/>
<dbReference type="InterPro" id="IPR025348">
    <property type="entry name" value="DUF4252"/>
</dbReference>
<evidence type="ECO:0000313" key="2">
    <source>
        <dbReference type="Proteomes" id="UP000295197"/>
    </source>
</evidence>
<comment type="caution">
    <text evidence="1">The sequence shown here is derived from an EMBL/GenBank/DDBJ whole genome shotgun (WGS) entry which is preliminary data.</text>
</comment>
<dbReference type="Proteomes" id="UP000295197">
    <property type="component" value="Unassembled WGS sequence"/>
</dbReference>
<accession>A0A4R3VNW4</accession>
<proteinExistence type="predicted"/>
<name>A0A4R3VNW4_9SPHI</name>
<dbReference type="Pfam" id="PF14060">
    <property type="entry name" value="DUF4252"/>
    <property type="match status" value="1"/>
</dbReference>
<gene>
    <name evidence="1" type="ORF">EDC17_10577</name>
</gene>
<sequence>MDFAKRSDFSKDAEIVAINVPSILMKTFIKSKINEISEDDPILAMALKKIKKIKLMTVSGAAQSSLYEKFNTYLAKNDFEELMSLYNEGTRISINTQMKGDRVKKVMLGILDDEDQVFVDIKSDLDINALNLLIEEYEARKVEHQAIIEQ</sequence>
<dbReference type="EMBL" id="SMBZ01000057">
    <property type="protein sequence ID" value="TCV06740.1"/>
    <property type="molecule type" value="Genomic_DNA"/>
</dbReference>
<keyword evidence="2" id="KW-1185">Reference proteome</keyword>
<reference evidence="1 2" key="1">
    <citation type="submission" date="2019-03" db="EMBL/GenBank/DDBJ databases">
        <title>Genomic Encyclopedia of Type Strains, Phase IV (KMG-IV): sequencing the most valuable type-strain genomes for metagenomic binning, comparative biology and taxonomic classification.</title>
        <authorList>
            <person name="Goeker M."/>
        </authorList>
    </citation>
    <scope>NUCLEOTIDE SEQUENCE [LARGE SCALE GENOMIC DNA]</scope>
    <source>
        <strain evidence="1 2">DSM 22362</strain>
    </source>
</reference>
<organism evidence="1 2">
    <name type="scientific">Sphingobacterium alimentarium</name>
    <dbReference type="NCBI Taxonomy" id="797292"/>
    <lineage>
        <taxon>Bacteria</taxon>
        <taxon>Pseudomonadati</taxon>
        <taxon>Bacteroidota</taxon>
        <taxon>Sphingobacteriia</taxon>
        <taxon>Sphingobacteriales</taxon>
        <taxon>Sphingobacteriaceae</taxon>
        <taxon>Sphingobacterium</taxon>
    </lineage>
</organism>
<protein>
    <submittedName>
        <fullName evidence="1">Uncharacterized protein DUF4252</fullName>
    </submittedName>
</protein>
<evidence type="ECO:0000313" key="1">
    <source>
        <dbReference type="EMBL" id="TCV06740.1"/>
    </source>
</evidence>